<keyword evidence="2" id="KW-1185">Reference proteome</keyword>
<comment type="caution">
    <text evidence="1">The sequence shown here is derived from an EMBL/GenBank/DDBJ whole genome shotgun (WGS) entry which is preliminary data.</text>
</comment>
<name>A0ACC0BIA0_CATRO</name>
<organism evidence="1 2">
    <name type="scientific">Catharanthus roseus</name>
    <name type="common">Madagascar periwinkle</name>
    <name type="synonym">Vinca rosea</name>
    <dbReference type="NCBI Taxonomy" id="4058"/>
    <lineage>
        <taxon>Eukaryota</taxon>
        <taxon>Viridiplantae</taxon>
        <taxon>Streptophyta</taxon>
        <taxon>Embryophyta</taxon>
        <taxon>Tracheophyta</taxon>
        <taxon>Spermatophyta</taxon>
        <taxon>Magnoliopsida</taxon>
        <taxon>eudicotyledons</taxon>
        <taxon>Gunneridae</taxon>
        <taxon>Pentapetalae</taxon>
        <taxon>asterids</taxon>
        <taxon>lamiids</taxon>
        <taxon>Gentianales</taxon>
        <taxon>Apocynaceae</taxon>
        <taxon>Rauvolfioideae</taxon>
        <taxon>Vinceae</taxon>
        <taxon>Catharanthinae</taxon>
        <taxon>Catharanthus</taxon>
    </lineage>
</organism>
<protein>
    <submittedName>
        <fullName evidence="1">Uncharacterized protein</fullName>
    </submittedName>
</protein>
<accession>A0ACC0BIA0</accession>
<proteinExistence type="predicted"/>
<reference evidence="2" key="1">
    <citation type="journal article" date="2023" name="Nat. Plants">
        <title>Single-cell RNA sequencing provides a high-resolution roadmap for understanding the multicellular compartmentation of specialized metabolism.</title>
        <authorList>
            <person name="Sun S."/>
            <person name="Shen X."/>
            <person name="Li Y."/>
            <person name="Li Y."/>
            <person name="Wang S."/>
            <person name="Li R."/>
            <person name="Zhang H."/>
            <person name="Shen G."/>
            <person name="Guo B."/>
            <person name="Wei J."/>
            <person name="Xu J."/>
            <person name="St-Pierre B."/>
            <person name="Chen S."/>
            <person name="Sun C."/>
        </authorList>
    </citation>
    <scope>NUCLEOTIDE SEQUENCE [LARGE SCALE GENOMIC DNA]</scope>
</reference>
<evidence type="ECO:0000313" key="1">
    <source>
        <dbReference type="EMBL" id="KAI5672324.1"/>
    </source>
</evidence>
<dbReference type="EMBL" id="CM044703">
    <property type="protein sequence ID" value="KAI5672324.1"/>
    <property type="molecule type" value="Genomic_DNA"/>
</dbReference>
<sequence length="256" mass="28613">MGFEEMEPMFGELTAEWPGLPETALLGPFLFLVRALPTETSAISIQVTDFHSNTWEVLKSRSQLEDMRDSIGIGGSWSDFEEYFIASLKSEDVKLIMDGQSNSGGAAYAKLIAQKAKGMPRIIISLAKLVDTAANGAMSILSLELYKAYRKAHNLLIKEEKHLCELTNLVSAEQEKNETLQRQLDTMIYPKKQKFQKVNDKVTSEVISVRTSQDSPDKRAVQIPASTKTSNRVVPAYRRAKVRGVLLKDTEDDPQD</sequence>
<gene>
    <name evidence="1" type="ORF">M9H77_12688</name>
</gene>
<evidence type="ECO:0000313" key="2">
    <source>
        <dbReference type="Proteomes" id="UP001060085"/>
    </source>
</evidence>
<dbReference type="Proteomes" id="UP001060085">
    <property type="component" value="Linkage Group LG03"/>
</dbReference>